<feature type="coiled-coil region" evidence="1">
    <location>
        <begin position="183"/>
        <end position="210"/>
    </location>
</feature>
<feature type="compositionally biased region" description="Low complexity" evidence="2">
    <location>
        <begin position="435"/>
        <end position="448"/>
    </location>
</feature>
<evidence type="ECO:0000256" key="2">
    <source>
        <dbReference type="SAM" id="MobiDB-lite"/>
    </source>
</evidence>
<proteinExistence type="predicted"/>
<reference evidence="3 4" key="1">
    <citation type="journal article" date="2015" name="Genome Biol. Evol.">
        <title>Found and Lost: The Fates of Horizontally Acquired Genes in Arthropod-Symbiotic Spiroplasma.</title>
        <authorList>
            <person name="Lo W.S."/>
            <person name="Gasparich G.E."/>
            <person name="Kuo C.H."/>
        </authorList>
    </citation>
    <scope>NUCLEOTIDE SEQUENCE [LARGE SCALE GENOMIC DNA]</scope>
    <source>
        <strain evidence="4">TDA-040725-5</strain>
    </source>
</reference>
<dbReference type="STRING" id="315358.SERIO_v1c09360"/>
<keyword evidence="4" id="KW-1185">Reference proteome</keyword>
<feature type="compositionally biased region" description="Polar residues" evidence="2">
    <location>
        <begin position="419"/>
        <end position="434"/>
    </location>
</feature>
<gene>
    <name evidence="3" type="ORF">SERIO_v1c09360</name>
</gene>
<evidence type="ECO:0000313" key="4">
    <source>
        <dbReference type="Proteomes" id="UP000035661"/>
    </source>
</evidence>
<keyword evidence="1" id="KW-0175">Coiled coil</keyword>
<feature type="region of interest" description="Disordered" evidence="2">
    <location>
        <begin position="419"/>
        <end position="448"/>
    </location>
</feature>
<protein>
    <submittedName>
        <fullName evidence="3">Uncharacterized protein</fullName>
    </submittedName>
</protein>
<evidence type="ECO:0000313" key="3">
    <source>
        <dbReference type="EMBL" id="AKM54496.1"/>
    </source>
</evidence>
<reference evidence="4" key="2">
    <citation type="submission" date="2015-06" db="EMBL/GenBank/DDBJ databases">
        <title>Complete genome sequence of Spiroplasma eriocheiris TDA-040725-5 (DSM 21848).</title>
        <authorList>
            <person name="Lo W.-S."/>
            <person name="Kuo C.-H."/>
        </authorList>
    </citation>
    <scope>NUCLEOTIDE SEQUENCE [LARGE SCALE GENOMIC DNA]</scope>
    <source>
        <strain evidence="4">TDA-040725-5</strain>
    </source>
</reference>
<dbReference type="Proteomes" id="UP000035661">
    <property type="component" value="Chromosome"/>
</dbReference>
<dbReference type="KEGG" id="seri:SERIO_v1c09360"/>
<feature type="region of interest" description="Disordered" evidence="2">
    <location>
        <begin position="709"/>
        <end position="756"/>
    </location>
</feature>
<feature type="compositionally biased region" description="Basic and acidic residues" evidence="2">
    <location>
        <begin position="776"/>
        <end position="790"/>
    </location>
</feature>
<accession>A0A0H3XKN9</accession>
<dbReference type="RefSeq" id="WP_047791694.1">
    <property type="nucleotide sequence ID" value="NZ_CP011856.1"/>
</dbReference>
<dbReference type="AlphaFoldDB" id="A0A0H3XKN9"/>
<dbReference type="PATRIC" id="fig|743698.3.peg.945"/>
<name>A0A0H3XKN9_9MOLU</name>
<feature type="compositionally biased region" description="Polar residues" evidence="2">
    <location>
        <begin position="254"/>
        <end position="269"/>
    </location>
</feature>
<dbReference type="EMBL" id="CP011856">
    <property type="protein sequence ID" value="AKM54496.1"/>
    <property type="molecule type" value="Genomic_DNA"/>
</dbReference>
<sequence length="797" mass="92279">MNNNNETLKQLEEFSKIQTEAVIKFLDEQLALKVKSEMLFYKTHVGKPLQVLLEDNNLTQEEDDNSSQEEDNNLTEDEVRLTINQVISVKLNDDLTFRNNNEGIYDTLLQYYADNDDILNFKNQYECKLRTDPANTKILLFPLAEMVIEEFKNKDQTGNTTEFIKAKNILPQMVDAKFTLNQIYKQQNQKSDLAQQLGALEEKVEKAIELLKDNKPDLPKVKLNDKEVNDILSKLTSDVAGQPGTSKLLGKVSPNVNNKTSGDNNSVPNKENLIQGPKYLAIEPIDSNFQSIFKPEDINSANQNSMELFKINMKELAKEFRQYMDDYNFAKFFVDGKIDGDLNEIGQQQMKEVRKIIIKDPSDFLPKLSKDEELEFLTWLKNSQTFSSSNAEESTKKQKFYLLLHSEIVGHNIKLPENTQFSSSTSTTKNGDPQSRNNISESKSSSHSYIPKGEKYVLDNLKEPLKKLYEKRAQIAFGNNLYLETYKALLIDRWKEKLPPETVRHGVVKIIEQLENKLTNEKGKSLTDSMKVDFKKMDLETKELFFKVNKIAETLNKSHIFLAVLNNFNIISDPNRIKNVDKFDINTRFLKDKICIEAIINYSCSTIKDFKKSYKKDFAAIVNNYVSNKENHLDKKQAGKVQEQAQKYFNSLVGALKNKCNIEKIKDKFLMPEWQNKDIRNMFFEITDEDKKIDEYFENQIKNNERHKLEQNYNNSSGGKKPTSVIINDNNDIQKNESQRSLEKEPYKEPSNREKLEAQRLQNTLKEAEIEERLLKLKQSSTKEMKHNEDESLASTC</sequence>
<feature type="compositionally biased region" description="Basic and acidic residues" evidence="2">
    <location>
        <begin position="732"/>
        <end position="756"/>
    </location>
</feature>
<organism evidence="3 4">
    <name type="scientific">Spiroplasma eriocheiris</name>
    <dbReference type="NCBI Taxonomy" id="315358"/>
    <lineage>
        <taxon>Bacteria</taxon>
        <taxon>Bacillati</taxon>
        <taxon>Mycoplasmatota</taxon>
        <taxon>Mollicutes</taxon>
        <taxon>Entomoplasmatales</taxon>
        <taxon>Spiroplasmataceae</taxon>
        <taxon>Spiroplasma</taxon>
    </lineage>
</organism>
<feature type="region of interest" description="Disordered" evidence="2">
    <location>
        <begin position="776"/>
        <end position="797"/>
    </location>
</feature>
<feature type="region of interest" description="Disordered" evidence="2">
    <location>
        <begin position="246"/>
        <end position="270"/>
    </location>
</feature>
<evidence type="ECO:0000256" key="1">
    <source>
        <dbReference type="SAM" id="Coils"/>
    </source>
</evidence>